<dbReference type="PANTHER" id="PTHR30329">
    <property type="entry name" value="STATOR ELEMENT OF FLAGELLAR MOTOR COMPLEX"/>
    <property type="match status" value="1"/>
</dbReference>
<keyword evidence="6" id="KW-0732">Signal</keyword>
<dbReference type="PROSITE" id="PS51123">
    <property type="entry name" value="OMPA_2"/>
    <property type="match status" value="1"/>
</dbReference>
<reference evidence="8 9" key="1">
    <citation type="submission" date="2021-12" db="EMBL/GenBank/DDBJ databases">
        <title>Genome sequencing of bacteria with rrn-lacking chromosome and rrn-plasmid.</title>
        <authorList>
            <person name="Anda M."/>
            <person name="Iwasaki W."/>
        </authorList>
    </citation>
    <scope>NUCLEOTIDE SEQUENCE [LARGE SCALE GENOMIC DNA]</scope>
    <source>
        <strain evidence="8 9">DSM 100852</strain>
    </source>
</reference>
<dbReference type="Pfam" id="PF07676">
    <property type="entry name" value="PD40"/>
    <property type="match status" value="1"/>
</dbReference>
<evidence type="ECO:0000256" key="2">
    <source>
        <dbReference type="ARBA" id="ARBA00023136"/>
    </source>
</evidence>
<dbReference type="GO" id="GO:0009279">
    <property type="term" value="C:cell outer membrane"/>
    <property type="evidence" value="ECO:0007669"/>
    <property type="project" value="UniProtKB-SubCell"/>
</dbReference>
<name>A0AAU9CQH5_9BACT</name>
<gene>
    <name evidence="8" type="ORF">FUAX_16440</name>
</gene>
<organism evidence="8 9">
    <name type="scientific">Fulvitalea axinellae</name>
    <dbReference type="NCBI Taxonomy" id="1182444"/>
    <lineage>
        <taxon>Bacteria</taxon>
        <taxon>Pseudomonadati</taxon>
        <taxon>Bacteroidota</taxon>
        <taxon>Cytophagia</taxon>
        <taxon>Cytophagales</taxon>
        <taxon>Persicobacteraceae</taxon>
        <taxon>Fulvitalea</taxon>
    </lineage>
</organism>
<keyword evidence="3" id="KW-0998">Cell outer membrane</keyword>
<feature type="compositionally biased region" description="Basic and acidic residues" evidence="5">
    <location>
        <begin position="323"/>
        <end position="333"/>
    </location>
</feature>
<dbReference type="InterPro" id="IPR036737">
    <property type="entry name" value="OmpA-like_sf"/>
</dbReference>
<evidence type="ECO:0000313" key="8">
    <source>
        <dbReference type="EMBL" id="BDD09212.1"/>
    </source>
</evidence>
<dbReference type="KEGG" id="fax:FUAX_16440"/>
<sequence>MTKKITVLLGLMLSAFFVNGQDQEEKILVAEKMIDGVNSACEELRPILSEDGTTIYFVRNLCENRGGFGQSIWMSKKLSNGEWSRAVLPEVINTRANNAPVGINSETGALYLIDVYPKSKLGSGKGITEAKMSEEGKWEIGERVFSIKQDLKRKKISGYVDYFVSGDGNVMFLSMSPKKGEGSDLFITRRGEDGKWLPLTSLGEKVNTAGSEFSPFLSRDGNTLFFATDGREGLGGVDLYKTVRLSENWDEWSEPENLGEPYNSSGFDAYYFENPHGQLFSSNRGAKLADIYVIEKKVAPKEDELLADKKSENEEQEGLALEDDNKGSEKDKKEDIEIKKDGIRIFGGNKLANSDVPEPIMVYFGFNHAYLTPEDMSKLKKKLESIESPEKYTVAITGHADYLGTEEYNQRLSEKRAKTISKLAYALNYNIGSVVGKGEAEPAIKGTDEAARKMCRRVEIFFEKGKSPQ</sequence>
<accession>A0AAU9CQH5</accession>
<proteinExistence type="predicted"/>
<dbReference type="SUPFAM" id="SSF103088">
    <property type="entry name" value="OmpA-like"/>
    <property type="match status" value="1"/>
</dbReference>
<feature type="domain" description="OmpA-like" evidence="7">
    <location>
        <begin position="351"/>
        <end position="466"/>
    </location>
</feature>
<keyword evidence="9" id="KW-1185">Reference proteome</keyword>
<evidence type="ECO:0000256" key="5">
    <source>
        <dbReference type="SAM" id="MobiDB-lite"/>
    </source>
</evidence>
<dbReference type="InterPro" id="IPR011659">
    <property type="entry name" value="WD40"/>
</dbReference>
<dbReference type="PRINTS" id="PR01021">
    <property type="entry name" value="OMPADOMAIN"/>
</dbReference>
<dbReference type="AlphaFoldDB" id="A0AAU9CQH5"/>
<dbReference type="SUPFAM" id="SSF82171">
    <property type="entry name" value="DPP6 N-terminal domain-like"/>
    <property type="match status" value="1"/>
</dbReference>
<protein>
    <recommendedName>
        <fullName evidence="7">OmpA-like domain-containing protein</fullName>
    </recommendedName>
</protein>
<dbReference type="InterPro" id="IPR006665">
    <property type="entry name" value="OmpA-like"/>
</dbReference>
<evidence type="ECO:0000256" key="4">
    <source>
        <dbReference type="PROSITE-ProRule" id="PRU00473"/>
    </source>
</evidence>
<evidence type="ECO:0000256" key="6">
    <source>
        <dbReference type="SAM" id="SignalP"/>
    </source>
</evidence>
<keyword evidence="2 4" id="KW-0472">Membrane</keyword>
<evidence type="ECO:0000256" key="1">
    <source>
        <dbReference type="ARBA" id="ARBA00004442"/>
    </source>
</evidence>
<evidence type="ECO:0000313" key="9">
    <source>
        <dbReference type="Proteomes" id="UP001348817"/>
    </source>
</evidence>
<evidence type="ECO:0000259" key="7">
    <source>
        <dbReference type="PROSITE" id="PS51123"/>
    </source>
</evidence>
<dbReference type="Gene3D" id="3.30.1330.60">
    <property type="entry name" value="OmpA-like domain"/>
    <property type="match status" value="1"/>
</dbReference>
<dbReference type="EMBL" id="AP025314">
    <property type="protein sequence ID" value="BDD09212.1"/>
    <property type="molecule type" value="Genomic_DNA"/>
</dbReference>
<feature type="region of interest" description="Disordered" evidence="5">
    <location>
        <begin position="305"/>
        <end position="333"/>
    </location>
</feature>
<feature type="chain" id="PRO_5043964462" description="OmpA-like domain-containing protein" evidence="6">
    <location>
        <begin position="21"/>
        <end position="469"/>
    </location>
</feature>
<evidence type="ECO:0000256" key="3">
    <source>
        <dbReference type="ARBA" id="ARBA00023237"/>
    </source>
</evidence>
<comment type="subcellular location">
    <subcellularLocation>
        <location evidence="1">Cell outer membrane</location>
    </subcellularLocation>
</comment>
<dbReference type="Pfam" id="PF00691">
    <property type="entry name" value="OmpA"/>
    <property type="match status" value="1"/>
</dbReference>
<dbReference type="PANTHER" id="PTHR30329:SF21">
    <property type="entry name" value="LIPOPROTEIN YIAD-RELATED"/>
    <property type="match status" value="1"/>
</dbReference>
<dbReference type="CDD" id="cd07185">
    <property type="entry name" value="OmpA_C-like"/>
    <property type="match status" value="1"/>
</dbReference>
<dbReference type="InterPro" id="IPR050330">
    <property type="entry name" value="Bact_OuterMem_StrucFunc"/>
</dbReference>
<dbReference type="Proteomes" id="UP001348817">
    <property type="component" value="Chromosome"/>
</dbReference>
<feature type="signal peptide" evidence="6">
    <location>
        <begin position="1"/>
        <end position="20"/>
    </location>
</feature>
<dbReference type="InterPro" id="IPR006664">
    <property type="entry name" value="OMP_bac"/>
</dbReference>